<keyword evidence="3" id="KW-1185">Reference proteome</keyword>
<evidence type="ECO:0000313" key="2">
    <source>
        <dbReference type="EMBL" id="QHJ75720.1"/>
    </source>
</evidence>
<sequence>MLPTEMRLWRKSEVCRVVNKYSSEYDINIQRGTIWGNPFTVEEHGNQAIPLFKAYFINLIKDGKITRNHLEVLRGQRLGCTCKPKACHGDIIATVVNKLFKDEFSIEDL</sequence>
<feature type="domain" description="DUF4326" evidence="1">
    <location>
        <begin position="16"/>
        <end position="93"/>
    </location>
</feature>
<accession>A0A6B9SVL7</accession>
<protein>
    <recommendedName>
        <fullName evidence="1">DUF4326 domain-containing protein</fullName>
    </recommendedName>
</protein>
<evidence type="ECO:0000259" key="1">
    <source>
        <dbReference type="Pfam" id="PF14216"/>
    </source>
</evidence>
<dbReference type="Pfam" id="PF14216">
    <property type="entry name" value="DUF4326"/>
    <property type="match status" value="1"/>
</dbReference>
<evidence type="ECO:0000313" key="3">
    <source>
        <dbReference type="Proteomes" id="UP000464274"/>
    </source>
</evidence>
<dbReference type="EMBL" id="MN864865">
    <property type="protein sequence ID" value="QHJ75720.1"/>
    <property type="molecule type" value="Genomic_DNA"/>
</dbReference>
<proteinExistence type="predicted"/>
<gene>
    <name evidence="2" type="ORF">vBAbaMPhT2_108</name>
</gene>
<dbReference type="Proteomes" id="UP000464274">
    <property type="component" value="Segment"/>
</dbReference>
<organism evidence="2 3">
    <name type="scientific">Acinetobacter phage vB_AbaM_PhT2</name>
    <dbReference type="NCBI Taxonomy" id="2690230"/>
    <lineage>
        <taxon>Viruses</taxon>
        <taxon>Duplodnaviria</taxon>
        <taxon>Heunggongvirae</taxon>
        <taxon>Uroviricota</taxon>
        <taxon>Caudoviricetes</taxon>
        <taxon>Pantevenvirales</taxon>
        <taxon>Straboviridae</taxon>
        <taxon>Twarogvirinae</taxon>
        <taxon>Hadassahvirus</taxon>
        <taxon>Hadassahvirus pht2</taxon>
    </lineage>
</organism>
<reference evidence="2 3" key="1">
    <citation type="submission" date="2019-12" db="EMBL/GenBank/DDBJ databases">
        <title>Developing bacteriophages as a method of controlling the opportunistic pathogen Acinetobacter baumannii in Thai hospitals.</title>
        <authorList>
            <person name="Styles K.M."/>
            <person name="Smith S.E."/>
            <person name="Thummeepak R."/>
            <person name="Leungtongkam U."/>
            <person name="Christie G.S."/>
            <person name="Millard A."/>
            <person name="Moat J."/>
            <person name="Dowson C.C."/>
            <person name="Wellington E.M."/>
            <person name="Sitthisak S."/>
            <person name="Sagona A.P."/>
        </authorList>
    </citation>
    <scope>NUCLEOTIDE SEQUENCE [LARGE SCALE GENOMIC DNA]</scope>
</reference>
<name>A0A6B9SVL7_9CAUD</name>
<dbReference type="InterPro" id="IPR025475">
    <property type="entry name" value="DUF4326"/>
</dbReference>